<protein>
    <submittedName>
        <fullName evidence="6">Putative arabinose-binding protein</fullName>
    </submittedName>
</protein>
<dbReference type="AlphaFoldDB" id="A0A163R3A8"/>
<dbReference type="STRING" id="43678.OJAG_26170"/>
<accession>A0A163R3A8</accession>
<dbReference type="CDD" id="cd13585">
    <property type="entry name" value="PBP2_TMBP_like"/>
    <property type="match status" value="1"/>
</dbReference>
<evidence type="ECO:0000313" key="6">
    <source>
        <dbReference type="EMBL" id="KZM34811.1"/>
    </source>
</evidence>
<dbReference type="SUPFAM" id="SSF53850">
    <property type="entry name" value="Periplasmic binding protein-like II"/>
    <property type="match status" value="1"/>
</dbReference>
<dbReference type="RefSeq" id="WP_068709037.1">
    <property type="nucleotide sequence ID" value="NZ_LRIE01000077.1"/>
</dbReference>
<name>A0A163R3A8_9CELL</name>
<dbReference type="PROSITE" id="PS51257">
    <property type="entry name" value="PROKAR_LIPOPROTEIN"/>
    <property type="match status" value="1"/>
</dbReference>
<evidence type="ECO:0000256" key="5">
    <source>
        <dbReference type="ARBA" id="ARBA00023288"/>
    </source>
</evidence>
<sequence>MKSSIIKAAGVASILTLTVGGLTACSSDSTSGSGSAEGDGKVKEVEVWTWAAGYDEAAKAFNASHDDIQIKYTQIEPGNKGGYDKIRNSITAGNAPCLAQVGFETLPSFVAEGNVVDVTEFASADKDLYAPAGWAGVSVGDKIYGAPQDQGPMVMFYNKTVFEANGVAVPTTWDEYQAAGEQLKAAGVKLTGTYEDYDYSGFAWQAGAPWYEIKDGAWSITPDSPENLEVASYWQGLIDADLIGAGIWSDEWSAGLGDGSIATIVGAAWFSGILKDSAAASAGDWAVAELPQWEAGDAKTGNVGGSLSAVLKGCDDPEAAWTVANWLSTDPGSVDSLIEGGGVYPASVAGLESELLTSGDDYFGGQVVADVFKTASGQVNEDWAWGPGVSTLVGTLATGMKQAYAKEGGATVATALTGAREATESELKQQGIAVNE</sequence>
<evidence type="ECO:0000256" key="4">
    <source>
        <dbReference type="ARBA" id="ARBA00023139"/>
    </source>
</evidence>
<dbReference type="PATRIC" id="fig|43678.3.peg.2738"/>
<proteinExistence type="predicted"/>
<keyword evidence="2" id="KW-0732">Signal</keyword>
<evidence type="ECO:0000256" key="3">
    <source>
        <dbReference type="ARBA" id="ARBA00023136"/>
    </source>
</evidence>
<dbReference type="Proteomes" id="UP000076447">
    <property type="component" value="Unassembled WGS sequence"/>
</dbReference>
<evidence type="ECO:0000256" key="2">
    <source>
        <dbReference type="ARBA" id="ARBA00022729"/>
    </source>
</evidence>
<evidence type="ECO:0000256" key="1">
    <source>
        <dbReference type="ARBA" id="ARBA00022475"/>
    </source>
</evidence>
<keyword evidence="5" id="KW-0449">Lipoprotein</keyword>
<reference evidence="6 7" key="1">
    <citation type="submission" date="2016-01" db="EMBL/GenBank/DDBJ databases">
        <title>Genome sequence of Oerskovia enterophila VJag, an agar and cellulose degrading bacterium.</title>
        <authorList>
            <person name="Poehlein A."/>
            <person name="Jag V."/>
            <person name="Bengelsdorf F."/>
            <person name="Duerre P."/>
            <person name="Daniel R."/>
        </authorList>
    </citation>
    <scope>NUCLEOTIDE SEQUENCE [LARGE SCALE GENOMIC DNA]</scope>
    <source>
        <strain evidence="6 7">VJag</strain>
    </source>
</reference>
<dbReference type="OrthoDB" id="2515046at2"/>
<dbReference type="PANTHER" id="PTHR43649">
    <property type="entry name" value="ARABINOSE-BINDING PROTEIN-RELATED"/>
    <property type="match status" value="1"/>
</dbReference>
<keyword evidence="1" id="KW-1003">Cell membrane</keyword>
<comment type="caution">
    <text evidence="6">The sequence shown here is derived from an EMBL/GenBank/DDBJ whole genome shotgun (WGS) entry which is preliminary data.</text>
</comment>
<dbReference type="EMBL" id="LRIE01000077">
    <property type="protein sequence ID" value="KZM34811.1"/>
    <property type="molecule type" value="Genomic_DNA"/>
</dbReference>
<dbReference type="Pfam" id="PF01547">
    <property type="entry name" value="SBP_bac_1"/>
    <property type="match status" value="1"/>
</dbReference>
<organism evidence="6 7">
    <name type="scientific">Oerskovia enterophila</name>
    <dbReference type="NCBI Taxonomy" id="43678"/>
    <lineage>
        <taxon>Bacteria</taxon>
        <taxon>Bacillati</taxon>
        <taxon>Actinomycetota</taxon>
        <taxon>Actinomycetes</taxon>
        <taxon>Micrococcales</taxon>
        <taxon>Cellulomonadaceae</taxon>
        <taxon>Oerskovia</taxon>
    </lineage>
</organism>
<keyword evidence="4" id="KW-0564">Palmitate</keyword>
<keyword evidence="3" id="KW-0472">Membrane</keyword>
<dbReference type="InterPro" id="IPR050490">
    <property type="entry name" value="Bact_solute-bd_prot1"/>
</dbReference>
<evidence type="ECO:0000313" key="7">
    <source>
        <dbReference type="Proteomes" id="UP000076447"/>
    </source>
</evidence>
<dbReference type="PANTHER" id="PTHR43649:SF33">
    <property type="entry name" value="POLYGALACTURONAN_RHAMNOGALACTURONAN-BINDING PROTEIN YTCQ"/>
    <property type="match status" value="1"/>
</dbReference>
<gene>
    <name evidence="6" type="primary">araN_2</name>
    <name evidence="6" type="ORF">OJAG_26170</name>
</gene>
<dbReference type="Gene3D" id="3.40.190.10">
    <property type="entry name" value="Periplasmic binding protein-like II"/>
    <property type="match status" value="1"/>
</dbReference>
<dbReference type="InterPro" id="IPR006059">
    <property type="entry name" value="SBP"/>
</dbReference>